<dbReference type="PANTHER" id="PTHR30272">
    <property type="entry name" value="3-HYDROXYACYL-[ACYL-CARRIER-PROTEIN] DEHYDRATASE"/>
    <property type="match status" value="1"/>
</dbReference>
<keyword evidence="7 9" id="KW-0456">Lyase</keyword>
<dbReference type="Pfam" id="PF07977">
    <property type="entry name" value="FabA"/>
    <property type="match status" value="1"/>
</dbReference>
<evidence type="ECO:0000256" key="5">
    <source>
        <dbReference type="ARBA" id="ARBA00022556"/>
    </source>
</evidence>
<dbReference type="InterPro" id="IPR010084">
    <property type="entry name" value="FabZ"/>
</dbReference>
<dbReference type="NCBIfam" id="TIGR01750">
    <property type="entry name" value="fabZ"/>
    <property type="match status" value="1"/>
</dbReference>
<evidence type="ECO:0000256" key="2">
    <source>
        <dbReference type="ARBA" id="ARBA00009174"/>
    </source>
</evidence>
<dbReference type="CDD" id="cd01288">
    <property type="entry name" value="FabZ"/>
    <property type="match status" value="1"/>
</dbReference>
<keyword evidence="6 9" id="KW-0443">Lipid metabolism</keyword>
<protein>
    <recommendedName>
        <fullName evidence="9">3-hydroxyacyl-[acyl-carrier-protein] dehydratase FabZ</fullName>
        <ecNumber evidence="9">4.2.1.59</ecNumber>
    </recommendedName>
    <alternativeName>
        <fullName evidence="9">(3R)-hydroxymyristoyl-[acyl-carrier-protein] dehydratase</fullName>
        <shortName evidence="9">(3R)-hydroxymyristoyl-ACP dehydrase</shortName>
    </alternativeName>
    <alternativeName>
        <fullName evidence="9">Beta-hydroxyacyl-ACP dehydratase</fullName>
    </alternativeName>
</protein>
<comment type="subcellular location">
    <subcellularLocation>
        <location evidence="1 9">Cytoplasm</location>
    </subcellularLocation>
</comment>
<dbReference type="OrthoDB" id="9772788at2"/>
<evidence type="ECO:0000256" key="4">
    <source>
        <dbReference type="ARBA" id="ARBA00022516"/>
    </source>
</evidence>
<reference evidence="10 11" key="1">
    <citation type="submission" date="2018-12" db="EMBL/GenBank/DDBJ databases">
        <authorList>
            <person name="Chong R.A."/>
        </authorList>
    </citation>
    <scope>NUCLEOTIDE SEQUENCE [LARGE SCALE GENOMIC DNA]</scope>
    <source>
        <strain evidence="10 11">Sav</strain>
    </source>
</reference>
<gene>
    <name evidence="9 10" type="primary">fabZ</name>
    <name evidence="10" type="ORF">D9V77_01185</name>
</gene>
<organism evidence="10 11">
    <name type="scientific">Buchnera aphidicola</name>
    <name type="common">Sitobion avenae</name>
    <dbReference type="NCBI Taxonomy" id="571428"/>
    <lineage>
        <taxon>Bacteria</taxon>
        <taxon>Pseudomonadati</taxon>
        <taxon>Pseudomonadota</taxon>
        <taxon>Gammaproteobacteria</taxon>
        <taxon>Enterobacterales</taxon>
        <taxon>Erwiniaceae</taxon>
        <taxon>Buchnera</taxon>
    </lineage>
</organism>
<dbReference type="PANTHER" id="PTHR30272:SF1">
    <property type="entry name" value="3-HYDROXYACYL-[ACYL-CARRIER-PROTEIN] DEHYDRATASE"/>
    <property type="match status" value="1"/>
</dbReference>
<dbReference type="GO" id="GO:0006633">
    <property type="term" value="P:fatty acid biosynthetic process"/>
    <property type="evidence" value="ECO:0007669"/>
    <property type="project" value="UniProtKB-UniRule"/>
</dbReference>
<dbReference type="NCBIfam" id="NF000582">
    <property type="entry name" value="PRK00006.1"/>
    <property type="match status" value="1"/>
</dbReference>
<dbReference type="GO" id="GO:0009245">
    <property type="term" value="P:lipid A biosynthetic process"/>
    <property type="evidence" value="ECO:0007669"/>
    <property type="project" value="UniProtKB-UniRule"/>
</dbReference>
<keyword evidence="3 9" id="KW-0963">Cytoplasm</keyword>
<dbReference type="GO" id="GO:0016020">
    <property type="term" value="C:membrane"/>
    <property type="evidence" value="ECO:0007669"/>
    <property type="project" value="GOC"/>
</dbReference>
<keyword evidence="5 9" id="KW-0441">Lipid A biosynthesis</keyword>
<evidence type="ECO:0000313" key="10">
    <source>
        <dbReference type="EMBL" id="QCI25452.1"/>
    </source>
</evidence>
<dbReference type="GO" id="GO:0019171">
    <property type="term" value="F:(3R)-hydroxyacyl-[acyl-carrier-protein] dehydratase activity"/>
    <property type="evidence" value="ECO:0007669"/>
    <property type="project" value="UniProtKB-EC"/>
</dbReference>
<comment type="function">
    <text evidence="8 9">Involved in unsaturated fatty acids biosynthesis. Catalyzes the dehydration of short chain beta-hydroxyacyl-ACPs and long chain saturated and unsaturated beta-hydroxyacyl-ACPs.</text>
</comment>
<dbReference type="HAMAP" id="MF_00406">
    <property type="entry name" value="FabZ"/>
    <property type="match status" value="1"/>
</dbReference>
<dbReference type="InterPro" id="IPR013114">
    <property type="entry name" value="FabA_FabZ"/>
</dbReference>
<keyword evidence="4 9" id="KW-0444">Lipid biosynthesis</keyword>
<dbReference type="EC" id="4.2.1.59" evidence="9"/>
<dbReference type="GO" id="GO:0005737">
    <property type="term" value="C:cytoplasm"/>
    <property type="evidence" value="ECO:0007669"/>
    <property type="project" value="UniProtKB-SubCell"/>
</dbReference>
<feature type="active site" evidence="9">
    <location>
        <position position="54"/>
    </location>
</feature>
<proteinExistence type="inferred from homology"/>
<dbReference type="EMBL" id="CP034855">
    <property type="protein sequence ID" value="QCI25452.1"/>
    <property type="molecule type" value="Genomic_DNA"/>
</dbReference>
<dbReference type="Proteomes" id="UP000298585">
    <property type="component" value="Chromosome"/>
</dbReference>
<evidence type="ECO:0000256" key="8">
    <source>
        <dbReference type="ARBA" id="ARBA00025049"/>
    </source>
</evidence>
<dbReference type="AlphaFoldDB" id="A0A4D6Y898"/>
<comment type="similarity">
    <text evidence="2 9">Belongs to the thioester dehydratase family. FabZ subfamily.</text>
</comment>
<evidence type="ECO:0000313" key="11">
    <source>
        <dbReference type="Proteomes" id="UP000298585"/>
    </source>
</evidence>
<dbReference type="SUPFAM" id="SSF54637">
    <property type="entry name" value="Thioesterase/thiol ester dehydrase-isomerase"/>
    <property type="match status" value="1"/>
</dbReference>
<dbReference type="InterPro" id="IPR029069">
    <property type="entry name" value="HotDog_dom_sf"/>
</dbReference>
<evidence type="ECO:0000256" key="3">
    <source>
        <dbReference type="ARBA" id="ARBA00022490"/>
    </source>
</evidence>
<reference evidence="10 11" key="2">
    <citation type="submission" date="2019-05" db="EMBL/GenBank/DDBJ databases">
        <title>Genome evolution of the obligate endosymbiont Buchnera aphidicola.</title>
        <authorList>
            <person name="Moran N.A."/>
        </authorList>
    </citation>
    <scope>NUCLEOTIDE SEQUENCE [LARGE SCALE GENOMIC DNA]</scope>
    <source>
        <strain evidence="10 11">Sav</strain>
    </source>
</reference>
<dbReference type="RefSeq" id="WP_158338279.1">
    <property type="nucleotide sequence ID" value="NZ_CP034855.1"/>
</dbReference>
<evidence type="ECO:0000256" key="7">
    <source>
        <dbReference type="ARBA" id="ARBA00023239"/>
    </source>
</evidence>
<evidence type="ECO:0000256" key="9">
    <source>
        <dbReference type="HAMAP-Rule" id="MF_00406"/>
    </source>
</evidence>
<evidence type="ECO:0000256" key="1">
    <source>
        <dbReference type="ARBA" id="ARBA00004496"/>
    </source>
</evidence>
<dbReference type="Gene3D" id="3.10.129.10">
    <property type="entry name" value="Hotdog Thioesterase"/>
    <property type="match status" value="1"/>
</dbReference>
<evidence type="ECO:0000256" key="6">
    <source>
        <dbReference type="ARBA" id="ARBA00023098"/>
    </source>
</evidence>
<name>A0A4D6Y898_9GAMM</name>
<dbReference type="FunFam" id="3.10.129.10:FF:000001">
    <property type="entry name" value="3-hydroxyacyl-[acyl-carrier-protein] dehydratase FabZ"/>
    <property type="match status" value="1"/>
</dbReference>
<comment type="catalytic activity">
    <reaction evidence="9">
        <text>a (3R)-hydroxyacyl-[ACP] = a (2E)-enoyl-[ACP] + H2O</text>
        <dbReference type="Rhea" id="RHEA:13097"/>
        <dbReference type="Rhea" id="RHEA-COMP:9925"/>
        <dbReference type="Rhea" id="RHEA-COMP:9945"/>
        <dbReference type="ChEBI" id="CHEBI:15377"/>
        <dbReference type="ChEBI" id="CHEBI:78784"/>
        <dbReference type="ChEBI" id="CHEBI:78827"/>
        <dbReference type="EC" id="4.2.1.59"/>
    </reaction>
</comment>
<sequence length="156" mass="17979">MNFTNNQLNIKTILKILPHGYPFLLIDRVLNFETFKYLKAIKNCTINEPCFQGHFPDDPIFPGVLIIEAMAQAASILIYKSIKYKSINELNINKLYYFVGIDNTRFKKTVIPGDQVLIEVKVLKSNKNILIFKNTALVNNDVVCKSEIIFAQKYLF</sequence>
<accession>A0A4D6Y898</accession>